<dbReference type="OrthoDB" id="9768064at2"/>
<evidence type="ECO:0000313" key="12">
    <source>
        <dbReference type="Proteomes" id="UP000065734"/>
    </source>
</evidence>
<evidence type="ECO:0000313" key="11">
    <source>
        <dbReference type="EMBL" id="CUU43277.1"/>
    </source>
</evidence>
<dbReference type="Gene3D" id="3.20.20.70">
    <property type="entry name" value="Aldolase class I"/>
    <property type="match status" value="1"/>
</dbReference>
<comment type="cofactor">
    <cofactor evidence="2">
        <name>[4Fe-4S] cluster</name>
        <dbReference type="ChEBI" id="CHEBI:49883"/>
    </cofactor>
</comment>
<evidence type="ECO:0000313" key="10">
    <source>
        <dbReference type="EMBL" id="BAR99431.1"/>
    </source>
</evidence>
<dbReference type="EMBL" id="LN907867">
    <property type="protein sequence ID" value="CUU43277.1"/>
    <property type="molecule type" value="Genomic_DNA"/>
</dbReference>
<dbReference type="SUPFAM" id="SSF102114">
    <property type="entry name" value="Radical SAM enzymes"/>
    <property type="match status" value="1"/>
</dbReference>
<evidence type="ECO:0000256" key="7">
    <source>
        <dbReference type="ARBA" id="ARBA00022898"/>
    </source>
</evidence>
<evidence type="ECO:0000256" key="1">
    <source>
        <dbReference type="ARBA" id="ARBA00001933"/>
    </source>
</evidence>
<keyword evidence="9" id="KW-0411">Iron-sulfur</keyword>
<proteinExistence type="inferred from homology"/>
<keyword evidence="8" id="KW-0408">Iron</keyword>
<dbReference type="EC" id="5.4.3.2" evidence="11"/>
<accession>A0A0H5BGE4</accession>
<reference evidence="10" key="1">
    <citation type="journal article" date="2015" name="Genome Announc.">
        <title>Complete Genome Sequence of the Bacteriochlorophyll b-Producing Photosynthetic Bacterium Blastochloris viridis.</title>
        <authorList>
            <person name="Tsukatani Y."/>
            <person name="Hirose Y."/>
            <person name="Harada J."/>
            <person name="Misawa N."/>
            <person name="Mori K."/>
            <person name="Inoue K."/>
            <person name="Tamiaki H."/>
        </authorList>
    </citation>
    <scope>NUCLEOTIDE SEQUENCE [LARGE SCALE GENOMIC DNA]</scope>
    <source>
        <strain evidence="10">DSM 133</strain>
    </source>
</reference>
<dbReference type="EMBL" id="AP014854">
    <property type="protein sequence ID" value="BAR99431.1"/>
    <property type="molecule type" value="Genomic_DNA"/>
</dbReference>
<dbReference type="PATRIC" id="fig|1079.6.peg.2992"/>
<dbReference type="GO" id="GO:0051539">
    <property type="term" value="F:4 iron, 4 sulfur cluster binding"/>
    <property type="evidence" value="ECO:0007669"/>
    <property type="project" value="UniProtKB-KW"/>
</dbReference>
<evidence type="ECO:0000256" key="6">
    <source>
        <dbReference type="ARBA" id="ARBA00022723"/>
    </source>
</evidence>
<reference evidence="11" key="2">
    <citation type="submission" date="2015-11" db="EMBL/GenBank/DDBJ databases">
        <authorList>
            <person name="Zhang Y."/>
            <person name="Guo Z."/>
        </authorList>
    </citation>
    <scope>NUCLEOTIDE SEQUENCE</scope>
    <source>
        <strain evidence="11">1</strain>
    </source>
</reference>
<gene>
    <name evidence="11" type="primary">kamA_1</name>
    <name evidence="10" type="ORF">BV133_1838</name>
    <name evidence="11" type="ORF">BVIRIDIS_22950</name>
</gene>
<dbReference type="STRING" id="1079.BVIR_2850"/>
<organism evidence="11 12">
    <name type="scientific">Blastochloris viridis</name>
    <name type="common">Rhodopseudomonas viridis</name>
    <dbReference type="NCBI Taxonomy" id="1079"/>
    <lineage>
        <taxon>Bacteria</taxon>
        <taxon>Pseudomonadati</taxon>
        <taxon>Pseudomonadota</taxon>
        <taxon>Alphaproteobacteria</taxon>
        <taxon>Hyphomicrobiales</taxon>
        <taxon>Blastochloridaceae</taxon>
        <taxon>Blastochloris</taxon>
    </lineage>
</organism>
<keyword evidence="6" id="KW-0479">Metal-binding</keyword>
<dbReference type="KEGG" id="bvr:BVIR_2850"/>
<keyword evidence="4" id="KW-0004">4Fe-4S</keyword>
<comment type="cofactor">
    <cofactor evidence="1">
        <name>pyridoxal 5'-phosphate</name>
        <dbReference type="ChEBI" id="CHEBI:597326"/>
    </cofactor>
</comment>
<reference evidence="12" key="3">
    <citation type="journal article" date="2016" name="Genome Announc.">
        <title>Revised genome sequence of the purple photosynthetic bacterium Blastochloris viridis.</title>
        <authorList>
            <person name="Liu L.N."/>
            <person name="Faulkner M."/>
            <person name="Liu X."/>
            <person name="Huang F."/>
            <person name="Darby A.C."/>
            <person name="Hall N."/>
        </authorList>
    </citation>
    <scope>NUCLEOTIDE SEQUENCE [LARGE SCALE GENOMIC DNA]</scope>
    <source>
        <strain evidence="12">ATCC 19567 / DSM 133 / F</strain>
    </source>
</reference>
<keyword evidence="5" id="KW-0949">S-adenosyl-L-methionine</keyword>
<comment type="similarity">
    <text evidence="3">Belongs to the radical SAM superfamily. KamA family.</text>
</comment>
<evidence type="ECO:0000256" key="2">
    <source>
        <dbReference type="ARBA" id="ARBA00001966"/>
    </source>
</evidence>
<dbReference type="GO" id="GO:0050066">
    <property type="term" value="F:L-lysine 2,3-aminomutase activity"/>
    <property type="evidence" value="ECO:0007669"/>
    <property type="project" value="UniProtKB-EC"/>
</dbReference>
<dbReference type="InterPro" id="IPR013785">
    <property type="entry name" value="Aldolase_TIM"/>
</dbReference>
<protein>
    <submittedName>
        <fullName evidence="10 11">Lysine 2,3-aminomutase</fullName>
        <ecNumber evidence="11">5.4.3.2</ecNumber>
    </submittedName>
</protein>
<dbReference type="GO" id="GO:0046872">
    <property type="term" value="F:metal ion binding"/>
    <property type="evidence" value="ECO:0007669"/>
    <property type="project" value="UniProtKB-KW"/>
</dbReference>
<name>A0A0H5BGE4_BLAVI</name>
<evidence type="ECO:0000256" key="9">
    <source>
        <dbReference type="ARBA" id="ARBA00023014"/>
    </source>
</evidence>
<evidence type="ECO:0000256" key="8">
    <source>
        <dbReference type="ARBA" id="ARBA00023004"/>
    </source>
</evidence>
<dbReference type="SFLD" id="SFLDS00029">
    <property type="entry name" value="Radical_SAM"/>
    <property type="match status" value="1"/>
</dbReference>
<dbReference type="PANTHER" id="PTHR30538:SF0">
    <property type="entry name" value="L-LYSINE 2,3-AMINOMUTASE AQ_1632-RELATED"/>
    <property type="match status" value="1"/>
</dbReference>
<sequence>MATVTLPGSAVSTRYHAIGRSTVSGMPEWQRLDSDLRHGIDIVARVMPFRTNRYVVENLIDWSRVPGDPIFQLVFPQLGMLSKTDFDDVRTLVEAAADVESIGRAVERIRRGLNPHPAGQLTHNTAKIAGRPLPGVQHKYRETVVFFPAQGQTCHAYCTYCFRWAQFVGMPGMRIEARSTADLVAYLKAHPEVTDILITGGDPMIMATRTLRRYIEPLLAPELEHVQNIRIGTKSLAYWPQRFVSDADADDCLRLFGEVAAANRHLAIMGHYTHPIELQPALAREAIRRIRDTGAQVRMQAPLIRHVNDAPEIWSELWRTGVRLGLVPYYMFIERDTGPHSYFAVPLVRAHEIFRRAAASVSGLARSAQGPTMSALPGKIRILGVVTRTELTDRQRTVAFRNGSSSAVDPREQLLVCDFVQARDASLIQTVFFAAFDPGATWLDQMRPAFGQERFSFEQAGERTAPLHAFTECLLD</sequence>
<dbReference type="SFLD" id="SFLDG01070">
    <property type="entry name" value="PLP-dependent"/>
    <property type="match status" value="1"/>
</dbReference>
<evidence type="ECO:0000256" key="3">
    <source>
        <dbReference type="ARBA" id="ARBA00008703"/>
    </source>
</evidence>
<dbReference type="RefSeq" id="WP_055038188.1">
    <property type="nucleotide sequence ID" value="NZ_AP014854.2"/>
</dbReference>
<dbReference type="Proteomes" id="UP000065734">
    <property type="component" value="Chromosome I"/>
</dbReference>
<keyword evidence="12" id="KW-1185">Reference proteome</keyword>
<dbReference type="PANTHER" id="PTHR30538">
    <property type="entry name" value="LYSINE 2,3-AMINOMUTASE-RELATED"/>
    <property type="match status" value="1"/>
</dbReference>
<evidence type="ECO:0000256" key="4">
    <source>
        <dbReference type="ARBA" id="ARBA00022485"/>
    </source>
</evidence>
<dbReference type="AlphaFoldDB" id="A0A0H5BGE4"/>
<keyword evidence="7" id="KW-0663">Pyridoxal phosphate</keyword>
<keyword evidence="11" id="KW-0413">Isomerase</keyword>
<dbReference type="InterPro" id="IPR007197">
    <property type="entry name" value="rSAM"/>
</dbReference>
<dbReference type="InterPro" id="IPR058240">
    <property type="entry name" value="rSAM_sf"/>
</dbReference>
<evidence type="ECO:0000256" key="5">
    <source>
        <dbReference type="ARBA" id="ARBA00022691"/>
    </source>
</evidence>
<dbReference type="InterPro" id="IPR003739">
    <property type="entry name" value="Lys_aminomutase/Glu_NH3_mut"/>
</dbReference>